<dbReference type="InterPro" id="IPR011625">
    <property type="entry name" value="A2M_N_BRD"/>
</dbReference>
<dbReference type="Gene3D" id="2.60.40.1930">
    <property type="match status" value="1"/>
</dbReference>
<dbReference type="Pfam" id="PF01835">
    <property type="entry name" value="MG2"/>
    <property type="match status" value="1"/>
</dbReference>
<dbReference type="InterPro" id="IPR051802">
    <property type="entry name" value="YfhM-like"/>
</dbReference>
<dbReference type="Proteomes" id="UP000199559">
    <property type="component" value="Unassembled WGS sequence"/>
</dbReference>
<proteinExistence type="inferred from homology"/>
<name>A0A1I3KMH1_9FLAO</name>
<dbReference type="PROSITE" id="PS52016">
    <property type="entry name" value="TONB_DEPENDENT_REC_3"/>
    <property type="match status" value="1"/>
</dbReference>
<dbReference type="InterPro" id="IPR002890">
    <property type="entry name" value="MG2"/>
</dbReference>
<dbReference type="Gene3D" id="1.50.10.20">
    <property type="match status" value="1"/>
</dbReference>
<dbReference type="Pfam" id="PF17973">
    <property type="entry name" value="bMG10"/>
    <property type="match status" value="1"/>
</dbReference>
<evidence type="ECO:0000313" key="5">
    <source>
        <dbReference type="EMBL" id="SFI73355.1"/>
    </source>
</evidence>
<evidence type="ECO:0000259" key="3">
    <source>
        <dbReference type="SMART" id="SM01359"/>
    </source>
</evidence>
<dbReference type="Pfam" id="PF13715">
    <property type="entry name" value="CarbopepD_reg_2"/>
    <property type="match status" value="1"/>
</dbReference>
<keyword evidence="6" id="KW-1185">Reference proteome</keyword>
<protein>
    <submittedName>
        <fullName evidence="5">TonB-dependent outer membrane receptor, SusC/RagA subfamily, signature region</fullName>
    </submittedName>
</protein>
<feature type="domain" description="Alpha-2-macroglobulin bait region" evidence="3">
    <location>
        <begin position="966"/>
        <end position="1106"/>
    </location>
</feature>
<accession>A0A1I3KMH1</accession>
<dbReference type="RefSeq" id="WP_090837443.1">
    <property type="nucleotide sequence ID" value="NZ_FORM01000002.1"/>
</dbReference>
<dbReference type="InterPro" id="IPR012910">
    <property type="entry name" value="Plug_dom"/>
</dbReference>
<keyword evidence="5" id="KW-0675">Receptor</keyword>
<keyword evidence="2" id="KW-0472">Membrane</keyword>
<sequence>MKHISTFLMILLFATSHSQTNNYSKLWNQVEAHEINGLPKTALEALKVIETKAIAENNTDQRIKVLLFKSKFALLLEEDAQLSIINSFKAEIAKSQAPTKNVLENMLATLYWQYFKQNRYQFYRRTKTEVKADAIDFRTWDLETLFTEIKTHFDNSLHNGLILQQTDISQFEAIITKGKDTKIYRPTLFDFLSHNAIEFYKTSENRIAQPAYKFTIDNASYLNASEAFSKINITSKDSTSLQLQALKVYQDLIKFHLKDKTPYALTDVNTERLDFIYYHSTFNNKDAVYLKALQAEAEKHKGHEVSALYNFKIATYYNTQGHSYNKDTNPDVRFKIKDAYAICKQVIADFPKSKGASLCKTLQSQIEQPNLTITAEQFVPIKTHARFLIRYTNVAKLTFNAHLISKKQRDAFSKLYKEDEKKAFIDKLKVEKTWTSSLKNENDYQQHTTETLVPKLDNGLYLIVGQSTDLDTNFFATALTQVTNIAIVNFEDQNQEFYQVIDRNNGQPLANVTVAIDYIYRNEILSTTNSTTDSKGIITLNKTNTNKRNQIALTIKSKSDTAHFGNYYLNNYYKNRDNNDTNYRAFIFTDRSIYRPSQTVYFKAIALKNKVNTTNVIANQKLNVILYNTNGEKVSDLDLITNDFGSISGEFILPNDGLTGNYSVQINDNKIYGNTTISVEEYKRPKFETNFNPITETIKVNDSVTVKGEAIAFAGSKITDAKVVYRVVRNVQYPTWYRWYRPSYNSDAQEITHGETITDAEGNYDIIFKAIPDEKVDKSGLPIFSYEVTADVTDINGETRSTSTIVKVGYHALTATIGITPVIDKSNKDNQITITTQNLNGQFVAAKGTLKIYKLQAPNTVLRPRPWVAPDYAGFTEDTFKDYFPHDAYTNEDNPEHWKKGDLILSETFDTEKSKTLDLKNTKKWLSGAYILALETKDKFGQTVKDKAKTMLFSDKDNTLADQQLITVTTDKTSYDIGDTVTLTLATAAKDITVTVSVERDYQIKQNYVIQLNQNKKTVTIPVDKNDLGGFGIHYSLAAFNSYKGGSITINVPYPKTELEIETLTFRDKLQPGTDETWSFKIKGTKGEKIASEFLASMYDASLDQFKSHNWNYSSFTPRSYYASYRRNNGNSFGSTSFRVNRPYTYDTFNNSKSFDQFNWFGFTINNNRWVYNQYLNKLRIDRIVTSYDSAIKKGYVSGTVIDANGLPLPSATIQVKGTDTGTSTDFDGKYIIKVKKGDVLIFNYVGYSVIEKTVGSDNVINISLNLDNNSLDEVVVTAYGTKKRKSYTSSVSIIQADEIQVESPSENIDLMLEGEASGLQVVSANGKPGQTAFLRIRGVGSINASNTPLYVVDGVIFNGDLSALNTNDILSMSIIKGTEASALYGSKGANGVVIITTKNGAKEAFSDVKARTNLQETAFFFPQLATDKEGNVSFNFTTPEALTRWNLNLFAHDKQGNYAKKTLQTVTQKDLMVLPNAPRFLRQGDQIQISTKISNLSTKDLTGTAVLQLFDALTGKSIDSELANTLNQQSFSAKAKGNTQVTWTLSIPDNVSAVQYKILAKSGNFSDGEQNALPVLTNRMLVTETLPMWIRSNESRTFTLDKLKTNTSTTLKHHKLTLEMTSNPAWYAVQALPYLMEYPYECNEQTFSRFYANALASHIVNSNPRIKEVFSQWKNTDALLSNLEKNQELKSILIQETPWLRDAQSETEQKKRIALLFDLNKMNSELKRTKKKLRNNQMSNGGWSWFGDYRVNRYITQHIITGFGHLKKLNVVSDKDEDITDMVENALDYLDAAFEKEYNDLTKYTNDVDYTKDHLSYTQLHYLYMRSFFPEYKLSKKQQDIHQYYLSQIRNYWLKRPLYAKGMMALIMNRNEDKTTSNAILKSVKENSITSDELGMYWKENTNSYYWYQASIETQALMIEAFAEIDLTSTDVKLSAIEVQAEQTKTIDNLKIWLLKNKQTNRWKTTKATTDAVYALLLQGNDWLSVTDMVDVVLGGEKITPATLEDVKVEAGTGYYKTSWSGAEITPKMADVKLTKKGDGIAWGSLYWQYFEDLDKITSAETPLKLKKQLYLKTNTDTGEVITAITKDSKLKVGDLVRVRIELRSDRAMEFVHMKDMRAAGLEPINVLSKYKYQDGLGYYEATKDASTNFFFDYLPKGIYVFEYDLRVNNAGNMSNGITTIQSMYAPEFSSHSEGVRIEVE</sequence>
<evidence type="ECO:0000259" key="4">
    <source>
        <dbReference type="SMART" id="SM01360"/>
    </source>
</evidence>
<evidence type="ECO:0000256" key="2">
    <source>
        <dbReference type="PROSITE-ProRule" id="PRU01360"/>
    </source>
</evidence>
<dbReference type="InterPro" id="IPR047565">
    <property type="entry name" value="Alpha-macroglob_thiol-ester_cl"/>
</dbReference>
<comment type="subcellular location">
    <subcellularLocation>
        <location evidence="2">Cell outer membrane</location>
        <topology evidence="2">Multi-pass membrane protein</topology>
    </subcellularLocation>
</comment>
<dbReference type="SUPFAM" id="SSF48239">
    <property type="entry name" value="Terpenoid cyclases/Protein prenyltransferases"/>
    <property type="match status" value="1"/>
</dbReference>
<evidence type="ECO:0000313" key="6">
    <source>
        <dbReference type="Proteomes" id="UP000199559"/>
    </source>
</evidence>
<dbReference type="STRING" id="1144750.SAMN05443431_10232"/>
<dbReference type="PANTHER" id="PTHR40094">
    <property type="entry name" value="ALPHA-2-MACROGLOBULIN HOMOLOG"/>
    <property type="match status" value="1"/>
</dbReference>
<keyword evidence="2" id="KW-0813">Transport</keyword>
<dbReference type="InterPro" id="IPR041246">
    <property type="entry name" value="Bact_MG10"/>
</dbReference>
<dbReference type="Pfam" id="PF00207">
    <property type="entry name" value="A2M"/>
    <property type="match status" value="1"/>
</dbReference>
<dbReference type="InterPro" id="IPR008969">
    <property type="entry name" value="CarboxyPept-like_regulatory"/>
</dbReference>
<dbReference type="Gene3D" id="2.170.130.10">
    <property type="entry name" value="TonB-dependent receptor, plug domain"/>
    <property type="match status" value="1"/>
</dbReference>
<dbReference type="InterPro" id="IPR037066">
    <property type="entry name" value="Plug_dom_sf"/>
</dbReference>
<keyword evidence="2" id="KW-0998">Cell outer membrane</keyword>
<dbReference type="PANTHER" id="PTHR40094:SF1">
    <property type="entry name" value="UBIQUITIN DOMAIN-CONTAINING PROTEIN"/>
    <property type="match status" value="1"/>
</dbReference>
<feature type="domain" description="Alpha-2-macroglobulin" evidence="4">
    <location>
        <begin position="1418"/>
        <end position="1508"/>
    </location>
</feature>
<dbReference type="InterPro" id="IPR039426">
    <property type="entry name" value="TonB-dep_rcpt-like"/>
</dbReference>
<evidence type="ECO:0000256" key="1">
    <source>
        <dbReference type="ARBA" id="ARBA00010556"/>
    </source>
</evidence>
<dbReference type="Pfam" id="PF07703">
    <property type="entry name" value="A2M_BRD"/>
    <property type="match status" value="1"/>
</dbReference>
<comment type="similarity">
    <text evidence="2">Belongs to the TonB-dependent receptor family.</text>
</comment>
<dbReference type="SMART" id="SM01419">
    <property type="entry name" value="Thiol-ester_cl"/>
    <property type="match status" value="1"/>
</dbReference>
<dbReference type="SMART" id="SM01360">
    <property type="entry name" value="A2M"/>
    <property type="match status" value="1"/>
</dbReference>
<keyword evidence="2" id="KW-0812">Transmembrane</keyword>
<dbReference type="GO" id="GO:0009279">
    <property type="term" value="C:cell outer membrane"/>
    <property type="evidence" value="ECO:0007669"/>
    <property type="project" value="UniProtKB-SubCell"/>
</dbReference>
<gene>
    <name evidence="5" type="ORF">SAMN05443431_10232</name>
</gene>
<dbReference type="SMART" id="SM01359">
    <property type="entry name" value="A2M_N_2"/>
    <property type="match status" value="1"/>
</dbReference>
<dbReference type="EMBL" id="FORM01000002">
    <property type="protein sequence ID" value="SFI73355.1"/>
    <property type="molecule type" value="Genomic_DNA"/>
</dbReference>
<dbReference type="InterPro" id="IPR001599">
    <property type="entry name" value="Macroglobln_a2"/>
</dbReference>
<reference evidence="6" key="1">
    <citation type="submission" date="2016-10" db="EMBL/GenBank/DDBJ databases">
        <authorList>
            <person name="Varghese N."/>
            <person name="Submissions S."/>
        </authorList>
    </citation>
    <scope>NUCLEOTIDE SEQUENCE [LARGE SCALE GENOMIC DNA]</scope>
    <source>
        <strain evidence="6">DSM 28881</strain>
    </source>
</reference>
<dbReference type="SUPFAM" id="SSF49464">
    <property type="entry name" value="Carboxypeptidase regulatory domain-like"/>
    <property type="match status" value="1"/>
</dbReference>
<dbReference type="InterPro" id="IPR008930">
    <property type="entry name" value="Terpenoid_cyclase/PrenylTrfase"/>
</dbReference>
<dbReference type="Pfam" id="PF07715">
    <property type="entry name" value="Plug"/>
    <property type="match status" value="1"/>
</dbReference>
<comment type="similarity">
    <text evidence="1">Belongs to the protease inhibitor I39 (alpha-2-macroglobulin) family. Bacterial alpha-2-macroglobulin subfamily.</text>
</comment>
<dbReference type="GO" id="GO:0004866">
    <property type="term" value="F:endopeptidase inhibitor activity"/>
    <property type="evidence" value="ECO:0007669"/>
    <property type="project" value="InterPro"/>
</dbReference>
<keyword evidence="2" id="KW-1134">Transmembrane beta strand</keyword>
<dbReference type="SUPFAM" id="SSF56935">
    <property type="entry name" value="Porins"/>
    <property type="match status" value="1"/>
</dbReference>
<organism evidence="5 6">
    <name type="scientific">Olleya namhaensis</name>
    <dbReference type="NCBI Taxonomy" id="1144750"/>
    <lineage>
        <taxon>Bacteria</taxon>
        <taxon>Pseudomonadati</taxon>
        <taxon>Bacteroidota</taxon>
        <taxon>Flavobacteriia</taxon>
        <taxon>Flavobacteriales</taxon>
        <taxon>Flavobacteriaceae</taxon>
    </lineage>
</organism>
<dbReference type="Gene3D" id="2.60.40.1120">
    <property type="entry name" value="Carboxypeptidase-like, regulatory domain"/>
    <property type="match status" value="1"/>
</dbReference>